<reference evidence="1" key="1">
    <citation type="journal article" date="2020" name="Phytopathology">
        <title>Genome sequence of the chestnut blight fungus Cryphonectria parasitica EP155: A fundamental resource for an archetypical invasive plant pathogen.</title>
        <authorList>
            <person name="Crouch J.A."/>
            <person name="Dawe A."/>
            <person name="Aerts A."/>
            <person name="Barry K."/>
            <person name="Churchill A.C.L."/>
            <person name="Grimwood J."/>
            <person name="Hillman B."/>
            <person name="Milgroom M.G."/>
            <person name="Pangilinan J."/>
            <person name="Smith M."/>
            <person name="Salamov A."/>
            <person name="Schmutz J."/>
            <person name="Yadav J."/>
            <person name="Grigoriev I.V."/>
            <person name="Nuss D."/>
        </authorList>
    </citation>
    <scope>NUCLEOTIDE SEQUENCE</scope>
    <source>
        <strain evidence="1">EP155</strain>
    </source>
</reference>
<dbReference type="EMBL" id="MU032346">
    <property type="protein sequence ID" value="KAF3766715.1"/>
    <property type="molecule type" value="Genomic_DNA"/>
</dbReference>
<gene>
    <name evidence="1" type="ORF">M406DRAFT_327841</name>
</gene>
<name>A0A9P5CR41_CRYP1</name>
<dbReference type="Proteomes" id="UP000803844">
    <property type="component" value="Unassembled WGS sequence"/>
</dbReference>
<sequence length="188" mass="21166">MAAGLIMSMGTYNFSTARMIFDAESEECVECQTSSYTDGVRNKGNWDFKAKFRFPNGGTADVKSTLIGRTNWTPSHVTVTTKAAVVPDDSLPASQKKLRTREVTLYGLVHAIAWSRIDVKDVVEIRDKDGGGKVVRRWIKKTSHKAYSFQKDGRGRETHQWVTHEDSIAASMKMIDIAHEKTVFLDEY</sequence>
<evidence type="ECO:0000313" key="2">
    <source>
        <dbReference type="Proteomes" id="UP000803844"/>
    </source>
</evidence>
<keyword evidence="2" id="KW-1185">Reference proteome</keyword>
<protein>
    <submittedName>
        <fullName evidence="1">Uncharacterized protein</fullName>
    </submittedName>
</protein>
<comment type="caution">
    <text evidence="1">The sequence shown here is derived from an EMBL/GenBank/DDBJ whole genome shotgun (WGS) entry which is preliminary data.</text>
</comment>
<dbReference type="OrthoDB" id="6417021at2759"/>
<proteinExistence type="predicted"/>
<accession>A0A9P5CR41</accession>
<dbReference type="GeneID" id="63837390"/>
<evidence type="ECO:0000313" key="1">
    <source>
        <dbReference type="EMBL" id="KAF3766715.1"/>
    </source>
</evidence>
<dbReference type="Gene3D" id="3.30.360.10">
    <property type="entry name" value="Dihydrodipicolinate Reductase, domain 2"/>
    <property type="match status" value="1"/>
</dbReference>
<dbReference type="AlphaFoldDB" id="A0A9P5CR41"/>
<organism evidence="1 2">
    <name type="scientific">Cryphonectria parasitica (strain ATCC 38755 / EP155)</name>
    <dbReference type="NCBI Taxonomy" id="660469"/>
    <lineage>
        <taxon>Eukaryota</taxon>
        <taxon>Fungi</taxon>
        <taxon>Dikarya</taxon>
        <taxon>Ascomycota</taxon>
        <taxon>Pezizomycotina</taxon>
        <taxon>Sordariomycetes</taxon>
        <taxon>Sordariomycetidae</taxon>
        <taxon>Diaporthales</taxon>
        <taxon>Cryphonectriaceae</taxon>
        <taxon>Cryphonectria-Endothia species complex</taxon>
        <taxon>Cryphonectria</taxon>
    </lineage>
</organism>
<dbReference type="RefSeq" id="XP_040777676.1">
    <property type="nucleotide sequence ID" value="XM_040920261.1"/>
</dbReference>